<keyword evidence="2" id="KW-0479">Metal-binding</keyword>
<comment type="similarity">
    <text evidence="1 2">Belongs to the cytochrome P450 family.</text>
</comment>
<proteinExistence type="inferred from homology"/>
<dbReference type="Gene3D" id="1.10.630.10">
    <property type="entry name" value="Cytochrome P450"/>
    <property type="match status" value="1"/>
</dbReference>
<keyword evidence="2" id="KW-0560">Oxidoreductase</keyword>
<dbReference type="InterPro" id="IPR017972">
    <property type="entry name" value="Cyt_P450_CS"/>
</dbReference>
<evidence type="ECO:0000256" key="1">
    <source>
        <dbReference type="ARBA" id="ARBA00010617"/>
    </source>
</evidence>
<gene>
    <name evidence="3" type="ORF">ACFO3J_31195</name>
</gene>
<organism evidence="3 4">
    <name type="scientific">Streptomyces polygonati</name>
    <dbReference type="NCBI Taxonomy" id="1617087"/>
    <lineage>
        <taxon>Bacteria</taxon>
        <taxon>Bacillati</taxon>
        <taxon>Actinomycetota</taxon>
        <taxon>Actinomycetes</taxon>
        <taxon>Kitasatosporales</taxon>
        <taxon>Streptomycetaceae</taxon>
        <taxon>Streptomyces</taxon>
    </lineage>
</organism>
<dbReference type="Proteomes" id="UP001595765">
    <property type="component" value="Unassembled WGS sequence"/>
</dbReference>
<dbReference type="EMBL" id="JBHSBB010000030">
    <property type="protein sequence ID" value="MFC4035901.1"/>
    <property type="molecule type" value="Genomic_DNA"/>
</dbReference>
<keyword evidence="2" id="KW-0408">Iron</keyword>
<keyword evidence="2" id="KW-0503">Monooxygenase</keyword>
<evidence type="ECO:0000313" key="3">
    <source>
        <dbReference type="EMBL" id="MFC4035901.1"/>
    </source>
</evidence>
<dbReference type="InterPro" id="IPR036396">
    <property type="entry name" value="Cyt_P450_sf"/>
</dbReference>
<comment type="caution">
    <text evidence="3">The sequence shown here is derived from an EMBL/GenBank/DDBJ whole genome shotgun (WGS) entry which is preliminary data.</text>
</comment>
<dbReference type="CDD" id="cd20625">
    <property type="entry name" value="CYP164-like"/>
    <property type="match status" value="1"/>
</dbReference>
<accession>A0ABV8HW33</accession>
<dbReference type="SUPFAM" id="SSF48264">
    <property type="entry name" value="Cytochrome P450"/>
    <property type="match status" value="1"/>
</dbReference>
<reference evidence="4" key="1">
    <citation type="journal article" date="2019" name="Int. J. Syst. Evol. Microbiol.">
        <title>The Global Catalogue of Microorganisms (GCM) 10K type strain sequencing project: providing services to taxonomists for standard genome sequencing and annotation.</title>
        <authorList>
            <consortium name="The Broad Institute Genomics Platform"/>
            <consortium name="The Broad Institute Genome Sequencing Center for Infectious Disease"/>
            <person name="Wu L."/>
            <person name="Ma J."/>
        </authorList>
    </citation>
    <scope>NUCLEOTIDE SEQUENCE [LARGE SCALE GENOMIC DNA]</scope>
    <source>
        <strain evidence="4">CGMCC 4.7237</strain>
    </source>
</reference>
<keyword evidence="2" id="KW-0349">Heme</keyword>
<dbReference type="PANTHER" id="PTHR46696">
    <property type="entry name" value="P450, PUTATIVE (EUROFUNG)-RELATED"/>
    <property type="match status" value="1"/>
</dbReference>
<dbReference type="InterPro" id="IPR002397">
    <property type="entry name" value="Cyt_P450_B"/>
</dbReference>
<evidence type="ECO:0000256" key="2">
    <source>
        <dbReference type="RuleBase" id="RU000461"/>
    </source>
</evidence>
<dbReference type="PROSITE" id="PS00086">
    <property type="entry name" value="CYTOCHROME_P450"/>
    <property type="match status" value="1"/>
</dbReference>
<sequence>MTPTPTPAPLFGPPAEHPFDPWSAAFVADPYPAYDELRAAGRAHFFEPTGQWLIPHYDDVNAALRDRRLGRTYLHRFSHEEFGRQAPPAGHEPFTTLNGNGLLDLEAPAHSRVRRLVAKAFTPRTVEALAPTVERLAAELVDAFHADGGGDLLARVAEPLPVAVIAEMLGIPAADRPLLRPWSAAITGMFELNPTAEAAAAAVRASEEFSGYLRELIAARRTDPGEDLISALVAVQDEGDVLSEQEMVSTIVLLLNAGHEATVNTTTVGWLTLFHHPDQLGLLRREPGRLRDAVEELLRYDSPLQMFERWVLDDIEIGGTLIPRGSEVALLFGSANRDPARFEAPGRFDVTRPADGNRHLSFGAGIHYCLGAPLARLELAASFGHLLRRAPGLKLLAEPRWRPGYVIRGVEELQVGW</sequence>
<dbReference type="Pfam" id="PF00067">
    <property type="entry name" value="p450"/>
    <property type="match status" value="1"/>
</dbReference>
<dbReference type="InterPro" id="IPR001128">
    <property type="entry name" value="Cyt_P450"/>
</dbReference>
<dbReference type="PANTHER" id="PTHR46696:SF1">
    <property type="entry name" value="CYTOCHROME P450 YJIB-RELATED"/>
    <property type="match status" value="1"/>
</dbReference>
<keyword evidence="4" id="KW-1185">Reference proteome</keyword>
<evidence type="ECO:0000313" key="4">
    <source>
        <dbReference type="Proteomes" id="UP001595765"/>
    </source>
</evidence>
<protein>
    <submittedName>
        <fullName evidence="3">Cytochrome P450</fullName>
    </submittedName>
</protein>
<name>A0ABV8HW33_9ACTN</name>
<dbReference type="RefSeq" id="WP_386436647.1">
    <property type="nucleotide sequence ID" value="NZ_JBHSBB010000030.1"/>
</dbReference>
<dbReference type="PRINTS" id="PR00359">
    <property type="entry name" value="BP450"/>
</dbReference>